<dbReference type="Gene3D" id="2.10.50.30">
    <property type="entry name" value="GPCR, family 3, nine cysteines domain"/>
    <property type="match status" value="1"/>
</dbReference>
<evidence type="ECO:0000313" key="19">
    <source>
        <dbReference type="Proteomes" id="UP000008672"/>
    </source>
</evidence>
<dbReference type="PRINTS" id="PR00592">
    <property type="entry name" value="CASENSINGR"/>
</dbReference>
<dbReference type="InterPro" id="IPR017978">
    <property type="entry name" value="GPCR_3_C"/>
</dbReference>
<dbReference type="GO" id="GO:0005886">
    <property type="term" value="C:plasma membrane"/>
    <property type="evidence" value="ECO:0007669"/>
    <property type="project" value="UniProtKB-SubCell"/>
</dbReference>
<dbReference type="GO" id="GO:0050909">
    <property type="term" value="P:sensory perception of taste"/>
    <property type="evidence" value="ECO:0007669"/>
    <property type="project" value="UniProtKB-ARBA"/>
</dbReference>
<dbReference type="Pfam" id="PF00003">
    <property type="entry name" value="7tm_3"/>
    <property type="match status" value="1"/>
</dbReference>
<keyword evidence="11" id="KW-0325">Glycoprotein</keyword>
<dbReference type="InterPro" id="IPR011500">
    <property type="entry name" value="GPCR_3_9-Cys_dom"/>
</dbReference>
<feature type="transmembrane region" description="Helical" evidence="15">
    <location>
        <begin position="571"/>
        <end position="596"/>
    </location>
</feature>
<dbReference type="GO" id="GO:0004930">
    <property type="term" value="F:G protein-coupled receptor activity"/>
    <property type="evidence" value="ECO:0007669"/>
    <property type="project" value="UniProtKB-KW"/>
</dbReference>
<evidence type="ECO:0000256" key="1">
    <source>
        <dbReference type="ARBA" id="ARBA00004651"/>
    </source>
</evidence>
<dbReference type="InterPro" id="IPR000068">
    <property type="entry name" value="GPCR_3_Ca_sens_rcpt-rel"/>
</dbReference>
<evidence type="ECO:0000256" key="8">
    <source>
        <dbReference type="ARBA" id="ARBA00023136"/>
    </source>
</evidence>
<evidence type="ECO:0000256" key="4">
    <source>
        <dbReference type="ARBA" id="ARBA00022692"/>
    </source>
</evidence>
<reference evidence="18" key="2">
    <citation type="submission" date="2025-08" db="UniProtKB">
        <authorList>
            <consortium name="Ensembl"/>
        </authorList>
    </citation>
    <scope>IDENTIFICATION</scope>
</reference>
<feature type="transmembrane region" description="Helical" evidence="15">
    <location>
        <begin position="684"/>
        <end position="702"/>
    </location>
</feature>
<keyword evidence="4 15" id="KW-0812">Transmembrane</keyword>
<dbReference type="Gene3D" id="3.40.50.2300">
    <property type="match status" value="2"/>
</dbReference>
<protein>
    <recommendedName>
        <fullName evidence="14">G-protein coupled receptor family C group 6 member A</fullName>
    </recommendedName>
</protein>
<keyword evidence="7" id="KW-0297">G-protein coupled receptor</keyword>
<proteinExistence type="inferred from homology"/>
<evidence type="ECO:0000256" key="12">
    <source>
        <dbReference type="ARBA" id="ARBA00023224"/>
    </source>
</evidence>
<dbReference type="HOGENOM" id="CLU_005389_1_0_1"/>
<dbReference type="PRINTS" id="PR00248">
    <property type="entry name" value="GPCRMGR"/>
</dbReference>
<evidence type="ECO:0000256" key="5">
    <source>
        <dbReference type="ARBA" id="ARBA00022729"/>
    </source>
</evidence>
<comment type="subunit">
    <text evidence="2">Homodimer; disulfide-linked.</text>
</comment>
<dbReference type="Pfam" id="PF01094">
    <property type="entry name" value="ANF_receptor"/>
    <property type="match status" value="1"/>
</dbReference>
<dbReference type="Proteomes" id="UP000008672">
    <property type="component" value="Unassembled WGS sequence"/>
</dbReference>
<evidence type="ECO:0000256" key="3">
    <source>
        <dbReference type="ARBA" id="ARBA00022475"/>
    </source>
</evidence>
<feature type="transmembrane region" description="Helical" evidence="15">
    <location>
        <begin position="789"/>
        <end position="811"/>
    </location>
</feature>
<dbReference type="GeneTree" id="ENSGT00940000158416"/>
<dbReference type="InterPro" id="IPR028082">
    <property type="entry name" value="Peripla_BP_I"/>
</dbReference>
<evidence type="ECO:0000256" key="10">
    <source>
        <dbReference type="ARBA" id="ARBA00023170"/>
    </source>
</evidence>
<dbReference type="InParanoid" id="H3AF36"/>
<evidence type="ECO:0000256" key="7">
    <source>
        <dbReference type="ARBA" id="ARBA00023040"/>
    </source>
</evidence>
<keyword evidence="8 15" id="KW-0472">Membrane</keyword>
<dbReference type="STRING" id="7897.ENSLACP00000008257"/>
<dbReference type="Ensembl" id="ENSLACT00000008323.1">
    <property type="protein sequence ID" value="ENSLACP00000008257.1"/>
    <property type="gene ID" value="ENSLACG00000007307.1"/>
</dbReference>
<sequence>RPKVSLYFLMFASLSCLYFSLLETEFLGETSAPGDVIIGGLFPIHEQVENLVNRTEPTTLQCATFQIDRFLLAESMIYSIEMINNSSLILPDVKLGYKIFDTCADATTALKAVMKLTAKGNASLAVPLPPQSDYINYVPSVKAVLGEANSEISIVAARFLTVPLMPQISYSSTSEVLSEKSKFPSFFRTVPSDLHQSKAMAKLAEYFNWSSVGAIGSDDEYGKYGIENFVSQAEKLGLCVAFYRTVPSSLSHENLDSSIDKIMHTIHTSSAEAIVLFTKDSIVKKIFHKALEHKEKRIWIASDAWATSKSVAETENIQNVGTVLGFSLPRRNIAGFEKHVQTLTPIQTPLKYFLKKYLRNSATNYAYLSNTSIVKMMKYESPEEYIRLDQTYSIYLAVNAFAHALHKLLNCSSHKCNKNFSFPPWKLLEELKTVSFPANEVEFKFDSKGDSTLGYEILVWNITRRNVTTEVVGEYIIPDRISINQHIKAFTNITRQLSVNCSKSCPAGYKLKKKSNPICCYECDPCKENTFSKAADATECSACNSSYEWAPKTSDKCMKRIELFFGWSDGFAITLATLAAIGILIILVIMVIFTVNLKTPVVKGAGGILCYVMLSSLLISFCSVGLYIGKPKDAICKVRQPLFGISFSLCFSSILANLFQIYVGFTFDKASKNELHKFNKPLPIIVCGTAIQVVICTIWLVIKPSSAKIDRAKFAKEILHKCEEGSFVPFGVMLGYIALLALVCFLFTFKGRHLPDLYKNGKFNTISMLIYLSVWMCFVPVFISTDGKYVPAVETVAILASNYSILCCHFFPKCYIIFFRKEINKESAITEYI</sequence>
<evidence type="ECO:0000256" key="13">
    <source>
        <dbReference type="ARBA" id="ARBA00038492"/>
    </source>
</evidence>
<accession>H3AF36</accession>
<feature type="transmembrane region" description="Helical" evidence="15">
    <location>
        <begin position="761"/>
        <end position="783"/>
    </location>
</feature>
<dbReference type="FunFam" id="2.10.50.30:FF:000004">
    <property type="entry name" value="Taste receptor type 1 member 3-like protein"/>
    <property type="match status" value="1"/>
</dbReference>
<reference evidence="19" key="1">
    <citation type="submission" date="2011-08" db="EMBL/GenBank/DDBJ databases">
        <title>The draft genome of Latimeria chalumnae.</title>
        <authorList>
            <person name="Di Palma F."/>
            <person name="Alfoldi J."/>
            <person name="Johnson J."/>
            <person name="Berlin A."/>
            <person name="Gnerre S."/>
            <person name="Jaffe D."/>
            <person name="MacCallum I."/>
            <person name="Young S."/>
            <person name="Walker B.J."/>
            <person name="Lander E."/>
            <person name="Lindblad-Toh K."/>
        </authorList>
    </citation>
    <scope>NUCLEOTIDE SEQUENCE [LARGE SCALE GENOMIC DNA]</scope>
    <source>
        <strain evidence="19">Wild caught</strain>
    </source>
</reference>
<feature type="domain" description="G-protein coupled receptors family 3 profile" evidence="17">
    <location>
        <begin position="571"/>
        <end position="833"/>
    </location>
</feature>
<dbReference type="InterPro" id="IPR017979">
    <property type="entry name" value="GPCR_3_CS"/>
</dbReference>
<dbReference type="EMBL" id="AFYH01168961">
    <property type="status" value="NOT_ANNOTATED_CDS"/>
    <property type="molecule type" value="Genomic_DNA"/>
</dbReference>
<dbReference type="InterPro" id="IPR001828">
    <property type="entry name" value="ANF_lig-bd_rcpt"/>
</dbReference>
<evidence type="ECO:0000256" key="15">
    <source>
        <dbReference type="SAM" id="Phobius"/>
    </source>
</evidence>
<feature type="transmembrane region" description="Helical" evidence="15">
    <location>
        <begin position="727"/>
        <end position="749"/>
    </location>
</feature>
<evidence type="ECO:0000256" key="11">
    <source>
        <dbReference type="ARBA" id="ARBA00023180"/>
    </source>
</evidence>
<dbReference type="AlphaFoldDB" id="H3AF36"/>
<evidence type="ECO:0000256" key="6">
    <source>
        <dbReference type="ARBA" id="ARBA00022989"/>
    </source>
</evidence>
<dbReference type="EMBL" id="AFYH01168960">
    <property type="status" value="NOT_ANNOTATED_CDS"/>
    <property type="molecule type" value="Genomic_DNA"/>
</dbReference>
<dbReference type="FunFam" id="3.40.50.2300:FF:000016">
    <property type="entry name" value="Taste 1 receptor member 2"/>
    <property type="match status" value="1"/>
</dbReference>
<evidence type="ECO:0000259" key="17">
    <source>
        <dbReference type="PROSITE" id="PS50259"/>
    </source>
</evidence>
<evidence type="ECO:0000256" key="2">
    <source>
        <dbReference type="ARBA" id="ARBA00011748"/>
    </source>
</evidence>
<dbReference type="PROSITE" id="PS50259">
    <property type="entry name" value="G_PROTEIN_RECEP_F3_4"/>
    <property type="match status" value="1"/>
</dbReference>
<comment type="subcellular location">
    <subcellularLocation>
        <location evidence="1">Cell membrane</location>
        <topology evidence="1">Multi-pass membrane protein</topology>
    </subcellularLocation>
</comment>
<feature type="signal peptide" evidence="16">
    <location>
        <begin position="1"/>
        <end position="24"/>
    </location>
</feature>
<feature type="transmembrane region" description="Helical" evidence="15">
    <location>
        <begin position="608"/>
        <end position="629"/>
    </location>
</feature>
<dbReference type="PANTHER" id="PTHR24061:SF5">
    <property type="entry name" value="G-PROTEIN COUPLED RECEPTOR FAMILY C GROUP 6 MEMBER A"/>
    <property type="match status" value="1"/>
</dbReference>
<dbReference type="InterPro" id="IPR000337">
    <property type="entry name" value="GPCR_3"/>
</dbReference>
<organism evidence="18 19">
    <name type="scientific">Latimeria chalumnae</name>
    <name type="common">Coelacanth</name>
    <dbReference type="NCBI Taxonomy" id="7897"/>
    <lineage>
        <taxon>Eukaryota</taxon>
        <taxon>Metazoa</taxon>
        <taxon>Chordata</taxon>
        <taxon>Craniata</taxon>
        <taxon>Vertebrata</taxon>
        <taxon>Euteleostomi</taxon>
        <taxon>Coelacanthiformes</taxon>
        <taxon>Coelacanthidae</taxon>
        <taxon>Latimeria</taxon>
    </lineage>
</organism>
<evidence type="ECO:0000313" key="18">
    <source>
        <dbReference type="Ensembl" id="ENSLACP00000008257.1"/>
    </source>
</evidence>
<keyword evidence="19" id="KW-1185">Reference proteome</keyword>
<reference evidence="18" key="3">
    <citation type="submission" date="2025-09" db="UniProtKB">
        <authorList>
            <consortium name="Ensembl"/>
        </authorList>
    </citation>
    <scope>IDENTIFICATION</scope>
</reference>
<evidence type="ECO:0000256" key="14">
    <source>
        <dbReference type="ARBA" id="ARBA00039774"/>
    </source>
</evidence>
<keyword evidence="5 16" id="KW-0732">Signal</keyword>
<dbReference type="Pfam" id="PF07562">
    <property type="entry name" value="NCD3G"/>
    <property type="match status" value="1"/>
</dbReference>
<dbReference type="PROSITE" id="PS00980">
    <property type="entry name" value="G_PROTEIN_RECEP_F3_2"/>
    <property type="match status" value="1"/>
</dbReference>
<dbReference type="SUPFAM" id="SSF53822">
    <property type="entry name" value="Periplasmic binding protein-like I"/>
    <property type="match status" value="1"/>
</dbReference>
<keyword evidence="9" id="KW-1015">Disulfide bond</keyword>
<dbReference type="eggNOG" id="KOG1056">
    <property type="taxonomic scope" value="Eukaryota"/>
</dbReference>
<keyword evidence="6 15" id="KW-1133">Transmembrane helix</keyword>
<evidence type="ECO:0000256" key="16">
    <source>
        <dbReference type="SAM" id="SignalP"/>
    </source>
</evidence>
<dbReference type="PANTHER" id="PTHR24061">
    <property type="entry name" value="CALCIUM-SENSING RECEPTOR-RELATED"/>
    <property type="match status" value="1"/>
</dbReference>
<gene>
    <name evidence="18" type="primary">LOC102353745</name>
</gene>
<keyword evidence="10" id="KW-0675">Receptor</keyword>
<feature type="chain" id="PRO_5003579526" description="G-protein coupled receptor family C group 6 member A" evidence="16">
    <location>
        <begin position="25"/>
        <end position="833"/>
    </location>
</feature>
<comment type="similarity">
    <text evidence="13">Belongs to the G-protein coupled receptor 3 family. TAS1R subfamily.</text>
</comment>
<dbReference type="OMA" id="QTIGEYS"/>
<keyword evidence="12" id="KW-0807">Transducer</keyword>
<dbReference type="InterPro" id="IPR038550">
    <property type="entry name" value="GPCR_3_9-Cys_sf"/>
</dbReference>
<evidence type="ECO:0000256" key="9">
    <source>
        <dbReference type="ARBA" id="ARBA00023157"/>
    </source>
</evidence>
<name>H3AF36_LATCH</name>
<feature type="transmembrane region" description="Helical" evidence="15">
    <location>
        <begin position="641"/>
        <end position="663"/>
    </location>
</feature>
<dbReference type="EMBL" id="AFYH01168962">
    <property type="status" value="NOT_ANNOTATED_CDS"/>
    <property type="molecule type" value="Genomic_DNA"/>
</dbReference>
<keyword evidence="3" id="KW-1003">Cell membrane</keyword>